<proteinExistence type="predicted"/>
<keyword evidence="12" id="KW-1185">Reference proteome</keyword>
<dbReference type="Pfam" id="PF20238">
    <property type="entry name" value="BIM1-like_dom"/>
    <property type="match status" value="1"/>
</dbReference>
<evidence type="ECO:0000256" key="7">
    <source>
        <dbReference type="ARBA" id="ARBA00023288"/>
    </source>
</evidence>
<feature type="signal peptide" evidence="9">
    <location>
        <begin position="1"/>
        <end position="23"/>
    </location>
</feature>
<dbReference type="CDD" id="cd21176">
    <property type="entry name" value="LPMO_auxiliary-like"/>
    <property type="match status" value="1"/>
</dbReference>
<dbReference type="GeneID" id="4394773"/>
<keyword evidence="6" id="KW-0325">Glycoprotein</keyword>
<name>Q2GUJ0_CHAGB</name>
<dbReference type="GO" id="GO:0098552">
    <property type="term" value="C:side of membrane"/>
    <property type="evidence" value="ECO:0007669"/>
    <property type="project" value="UniProtKB-KW"/>
</dbReference>
<organism evidence="11 12">
    <name type="scientific">Chaetomium globosum (strain ATCC 6205 / CBS 148.51 / DSM 1962 / NBRC 6347 / NRRL 1970)</name>
    <name type="common">Soil fungus</name>
    <dbReference type="NCBI Taxonomy" id="306901"/>
    <lineage>
        <taxon>Eukaryota</taxon>
        <taxon>Fungi</taxon>
        <taxon>Dikarya</taxon>
        <taxon>Ascomycota</taxon>
        <taxon>Pezizomycotina</taxon>
        <taxon>Sordariomycetes</taxon>
        <taxon>Sordariomycetidae</taxon>
        <taxon>Sordariales</taxon>
        <taxon>Chaetomiaceae</taxon>
        <taxon>Chaetomium</taxon>
    </lineage>
</organism>
<evidence type="ECO:0000256" key="9">
    <source>
        <dbReference type="SAM" id="SignalP"/>
    </source>
</evidence>
<evidence type="ECO:0000256" key="3">
    <source>
        <dbReference type="ARBA" id="ARBA00022622"/>
    </source>
</evidence>
<feature type="region of interest" description="Disordered" evidence="8">
    <location>
        <begin position="344"/>
        <end position="384"/>
    </location>
</feature>
<dbReference type="VEuPathDB" id="FungiDB:CHGG_08364"/>
<gene>
    <name evidence="11" type="ORF">CHGG_08364</name>
</gene>
<dbReference type="PANTHER" id="PTHR34992">
    <property type="entry name" value="HYPHAL ANASTAMOSIS-7 PROTEIN"/>
    <property type="match status" value="1"/>
</dbReference>
<dbReference type="InterPro" id="IPR046936">
    <property type="entry name" value="BIM1-like"/>
</dbReference>
<dbReference type="eggNOG" id="ENOG502SIF7">
    <property type="taxonomic scope" value="Eukaryota"/>
</dbReference>
<evidence type="ECO:0000256" key="4">
    <source>
        <dbReference type="ARBA" id="ARBA00022729"/>
    </source>
</evidence>
<keyword evidence="7" id="KW-0449">Lipoprotein</keyword>
<evidence type="ECO:0000313" key="11">
    <source>
        <dbReference type="EMBL" id="EAQ84350.1"/>
    </source>
</evidence>
<evidence type="ECO:0000313" key="12">
    <source>
        <dbReference type="Proteomes" id="UP000001056"/>
    </source>
</evidence>
<sequence length="492" mass="53216">MSNRISQNFVLALCLQLAGLAQGHVVITYPGWRGNNLGHTDEFPFGMQWMYPCGGLPVTTNRTHWPIGGGAVAFQPGWFTGHASALIYINIGLGEQPENYSQPIAKFYLQGPTDNPYPGSVCLPQLTLPDDVRGQVKSGDLATIQVIEAAKHGAGLFTTGEECAAQGQNSPATRAMTGPNFPFLASGVRQQTPQRVPLYKHPNASYNSTRCVSYEPLAACRYHNCSTFPDNYTPTPLRVVSPRFSQVCTMKVIPSPVLATKATPPHARHGQGSASSPRVPSILARHPIQVDFVRPQRPAIVPGNNRAAQHIRRNSGPKHSILDAKVNKPTSHRTRVGPWLENIEASHGLPSPTLDHQSPYSPSRRRSMSLGTSSPLGAKFTRNPNSPRVPLADITSLVLAADCPTTFYASEAADAQSQSSTSLASDLSGAVDMLTADEAKRLLLMSAQSNMSLAEAIRGIAISRSQTKSSKSTQQVDQDYLADTFVFDEHLY</sequence>
<accession>Q2GUJ0</accession>
<protein>
    <recommendedName>
        <fullName evidence="10">Copper acquisition factor BIM1-like domain-containing protein</fullName>
    </recommendedName>
</protein>
<feature type="domain" description="Copper acquisition factor BIM1-like" evidence="10">
    <location>
        <begin position="22"/>
        <end position="157"/>
    </location>
</feature>
<dbReference type="HOGENOM" id="CLU_554327_0_0_1"/>
<dbReference type="InterPro" id="IPR046530">
    <property type="entry name" value="BIM1-like_dom"/>
</dbReference>
<dbReference type="AlphaFoldDB" id="Q2GUJ0"/>
<keyword evidence="2" id="KW-1003">Cell membrane</keyword>
<evidence type="ECO:0000256" key="1">
    <source>
        <dbReference type="ARBA" id="ARBA00004609"/>
    </source>
</evidence>
<dbReference type="Proteomes" id="UP000001056">
    <property type="component" value="Unassembled WGS sequence"/>
</dbReference>
<evidence type="ECO:0000256" key="2">
    <source>
        <dbReference type="ARBA" id="ARBA00022475"/>
    </source>
</evidence>
<dbReference type="RefSeq" id="XP_001226291.1">
    <property type="nucleotide sequence ID" value="XM_001226290.1"/>
</dbReference>
<evidence type="ECO:0000259" key="10">
    <source>
        <dbReference type="Pfam" id="PF20238"/>
    </source>
</evidence>
<keyword evidence="4 9" id="KW-0732">Signal</keyword>
<reference evidence="12" key="1">
    <citation type="journal article" date="2015" name="Genome Announc.">
        <title>Draft genome sequence of the cellulolytic fungus Chaetomium globosum.</title>
        <authorList>
            <person name="Cuomo C.A."/>
            <person name="Untereiner W.A."/>
            <person name="Ma L.-J."/>
            <person name="Grabherr M."/>
            <person name="Birren B.W."/>
        </authorList>
    </citation>
    <scope>NUCLEOTIDE SEQUENCE [LARGE SCALE GENOMIC DNA]</scope>
    <source>
        <strain evidence="12">ATCC 6205 / CBS 148.51 / DSM 1962 / NBRC 6347 / NRRL 1970</strain>
    </source>
</reference>
<feature type="chain" id="PRO_5004208637" description="Copper acquisition factor BIM1-like domain-containing protein" evidence="9">
    <location>
        <begin position="24"/>
        <end position="492"/>
    </location>
</feature>
<dbReference type="InParanoid" id="Q2GUJ0"/>
<evidence type="ECO:0000256" key="5">
    <source>
        <dbReference type="ARBA" id="ARBA00023136"/>
    </source>
</evidence>
<keyword evidence="3" id="KW-0336">GPI-anchor</keyword>
<evidence type="ECO:0000256" key="6">
    <source>
        <dbReference type="ARBA" id="ARBA00023180"/>
    </source>
</evidence>
<dbReference type="EMBL" id="CH408034">
    <property type="protein sequence ID" value="EAQ84350.1"/>
    <property type="molecule type" value="Genomic_DNA"/>
</dbReference>
<dbReference type="PANTHER" id="PTHR34992:SF10">
    <property type="entry name" value="COPPER ACQUISITION FACTOR BIM1-LIKE DOMAIN-CONTAINING PROTEIN"/>
    <property type="match status" value="1"/>
</dbReference>
<dbReference type="GO" id="GO:0005886">
    <property type="term" value="C:plasma membrane"/>
    <property type="evidence" value="ECO:0007669"/>
    <property type="project" value="UniProtKB-SubCell"/>
</dbReference>
<keyword evidence="5" id="KW-0472">Membrane</keyword>
<comment type="subcellular location">
    <subcellularLocation>
        <location evidence="1">Cell membrane</location>
        <topology evidence="1">Lipid-anchor</topology>
        <topology evidence="1">GPI-anchor</topology>
    </subcellularLocation>
</comment>
<dbReference type="OrthoDB" id="5329488at2759"/>
<evidence type="ECO:0000256" key="8">
    <source>
        <dbReference type="SAM" id="MobiDB-lite"/>
    </source>
</evidence>